<dbReference type="Proteomes" id="UP001323405">
    <property type="component" value="Unassembled WGS sequence"/>
</dbReference>
<comment type="caution">
    <text evidence="2">The sequence shown here is derived from an EMBL/GenBank/DDBJ whole genome shotgun (WGS) entry which is preliminary data.</text>
</comment>
<dbReference type="EMBL" id="JAFFHA010000007">
    <property type="protein sequence ID" value="KAK4652632.1"/>
    <property type="molecule type" value="Genomic_DNA"/>
</dbReference>
<evidence type="ECO:0000313" key="2">
    <source>
        <dbReference type="EMBL" id="KAK4652632.1"/>
    </source>
</evidence>
<feature type="transmembrane region" description="Helical" evidence="1">
    <location>
        <begin position="63"/>
        <end position="82"/>
    </location>
</feature>
<evidence type="ECO:0000256" key="1">
    <source>
        <dbReference type="SAM" id="Phobius"/>
    </source>
</evidence>
<organism evidence="2 3">
    <name type="scientific">Podospora pseudocomata</name>
    <dbReference type="NCBI Taxonomy" id="2093779"/>
    <lineage>
        <taxon>Eukaryota</taxon>
        <taxon>Fungi</taxon>
        <taxon>Dikarya</taxon>
        <taxon>Ascomycota</taxon>
        <taxon>Pezizomycotina</taxon>
        <taxon>Sordariomycetes</taxon>
        <taxon>Sordariomycetidae</taxon>
        <taxon>Sordariales</taxon>
        <taxon>Podosporaceae</taxon>
        <taxon>Podospora</taxon>
    </lineage>
</organism>
<keyword evidence="3" id="KW-1185">Reference proteome</keyword>
<dbReference type="RefSeq" id="XP_062741607.1">
    <property type="nucleotide sequence ID" value="XM_062890574.1"/>
</dbReference>
<sequence>MDTTMVTVMVVVDNFVRFISAMISSQPHQARVPSPGEAFVEMAILALKGLVPMVWLRSKTSPVEFLVGGAALLVMVLAVSHFHTAEPSKPSSAKGGKIKGILLKAPKPRHAYKPRVAFDPALDTGKKVLKRSHDVCGDGGMM</sequence>
<keyword evidence="1" id="KW-1133">Transmembrane helix</keyword>
<keyword evidence="1" id="KW-0812">Transmembrane</keyword>
<name>A0ABR0GA43_9PEZI</name>
<proteinExistence type="predicted"/>
<evidence type="ECO:0000313" key="3">
    <source>
        <dbReference type="Proteomes" id="UP001323405"/>
    </source>
</evidence>
<dbReference type="GeneID" id="87910481"/>
<reference evidence="2 3" key="1">
    <citation type="journal article" date="2023" name="bioRxiv">
        <title>High-quality genome assemblies of four members of thePodospora anserinaspecies complex.</title>
        <authorList>
            <person name="Ament-Velasquez S.L."/>
            <person name="Vogan A.A."/>
            <person name="Wallerman O."/>
            <person name="Hartmann F."/>
            <person name="Gautier V."/>
            <person name="Silar P."/>
            <person name="Giraud T."/>
            <person name="Johannesson H."/>
        </authorList>
    </citation>
    <scope>NUCLEOTIDE SEQUENCE [LARGE SCALE GENOMIC DNA]</scope>
    <source>
        <strain evidence="2 3">CBS 415.72m</strain>
    </source>
</reference>
<protein>
    <submittedName>
        <fullName evidence="2">Uncharacterized protein</fullName>
    </submittedName>
</protein>
<gene>
    <name evidence="2" type="ORF">QC762_501505</name>
</gene>
<keyword evidence="1" id="KW-0472">Membrane</keyword>
<accession>A0ABR0GA43</accession>